<name>A0A1S7LJ24_MAGMO</name>
<evidence type="ECO:0000313" key="2">
    <source>
        <dbReference type="EMBL" id="CRH05796.1"/>
    </source>
</evidence>
<evidence type="ECO:0000256" key="1">
    <source>
        <dbReference type="SAM" id="MobiDB-lite"/>
    </source>
</evidence>
<proteinExistence type="predicted"/>
<feature type="region of interest" description="Disordered" evidence="1">
    <location>
        <begin position="170"/>
        <end position="190"/>
    </location>
</feature>
<dbReference type="EMBL" id="LO017727">
    <property type="protein sequence ID" value="CRH05796.1"/>
    <property type="molecule type" value="Genomic_DNA"/>
</dbReference>
<dbReference type="AlphaFoldDB" id="A0A1S7LJ24"/>
<sequence>MNAPAAINQLNVSYDPEEDRVLLRFNDTARNEFRFFLTRLLVLKIWPVLVQLLTKNATKSSVAAPANQEAQKMMLEFAHQSATEQMDFKSQYDDQQIAATPLGEAPLLVHTIELTPRDGGFLLMNLKPKNGQGITLNLDANLLHAICKLLADRVNTIEWGVQLGFTEETATTPVAPRPPIPPTTPTSNLH</sequence>
<accession>A0A1S7LJ24</accession>
<gene>
    <name evidence="2" type="ORF">MAGMO_1612</name>
</gene>
<reference evidence="2" key="1">
    <citation type="submission" date="2015-04" db="EMBL/GenBank/DDBJ databases">
        <authorList>
            <person name="Syromyatnikov M.Y."/>
            <person name="Popov V.N."/>
        </authorList>
    </citation>
    <scope>NUCLEOTIDE SEQUENCE</scope>
    <source>
        <strain evidence="2">MO-1</strain>
    </source>
</reference>
<feature type="compositionally biased region" description="Pro residues" evidence="1">
    <location>
        <begin position="175"/>
        <end position="184"/>
    </location>
</feature>
<protein>
    <submittedName>
        <fullName evidence="2">Uncharacterized protein</fullName>
    </submittedName>
</protein>
<organism evidence="2">
    <name type="scientific">Magnetococcus massalia (strain MO-1)</name>
    <dbReference type="NCBI Taxonomy" id="451514"/>
    <lineage>
        <taxon>Bacteria</taxon>
        <taxon>Pseudomonadati</taxon>
        <taxon>Pseudomonadota</taxon>
        <taxon>Magnetococcia</taxon>
        <taxon>Magnetococcales</taxon>
        <taxon>Magnetococcaceae</taxon>
        <taxon>Magnetococcus</taxon>
    </lineage>
</organism>